<dbReference type="GO" id="GO:0005975">
    <property type="term" value="P:carbohydrate metabolic process"/>
    <property type="evidence" value="ECO:0007669"/>
    <property type="project" value="InterPro"/>
</dbReference>
<dbReference type="RefSeq" id="WP_202963294.1">
    <property type="nucleotide sequence ID" value="NZ_BBNS01000008.1"/>
</dbReference>
<dbReference type="SUPFAM" id="SSF75005">
    <property type="entry name" value="Arabinanase/levansucrase/invertase"/>
    <property type="match status" value="1"/>
</dbReference>
<dbReference type="GO" id="GO:0009044">
    <property type="term" value="F:xylan 1,4-beta-xylosidase activity"/>
    <property type="evidence" value="ECO:0007669"/>
    <property type="project" value="UniProtKB-EC"/>
</dbReference>
<evidence type="ECO:0000313" key="5">
    <source>
        <dbReference type="Proteomes" id="UP000029646"/>
    </source>
</evidence>
<dbReference type="AlphaFoldDB" id="A0A090W3V8"/>
<dbReference type="Gene3D" id="2.115.10.20">
    <property type="entry name" value="Glycosyl hydrolase domain, family 43"/>
    <property type="match status" value="1"/>
</dbReference>
<dbReference type="PANTHER" id="PTHR42812">
    <property type="entry name" value="BETA-XYLOSIDASE"/>
    <property type="match status" value="1"/>
</dbReference>
<proteinExistence type="inferred from homology"/>
<evidence type="ECO:0000256" key="2">
    <source>
        <dbReference type="ARBA" id="ARBA00022801"/>
    </source>
</evidence>
<comment type="caution">
    <text evidence="4">The sequence shown here is derived from an EMBL/GenBank/DDBJ whole genome shotgun (WGS) entry which is preliminary data.</text>
</comment>
<dbReference type="PANTHER" id="PTHR42812:SF12">
    <property type="entry name" value="BETA-XYLOSIDASE-RELATED"/>
    <property type="match status" value="1"/>
</dbReference>
<dbReference type="InterPro" id="IPR023296">
    <property type="entry name" value="Glyco_hydro_beta-prop_sf"/>
</dbReference>
<comment type="similarity">
    <text evidence="1">Belongs to the glycosyl hydrolase 43 family.</text>
</comment>
<sequence>MEISRLVVVHALVLACAFSCKSNSKGNAENNATSKNIAKAQIGSFGDQGDGTYINPILNADYPDSDIEQVGDTYYMITSKQHMSPGMPILESKDMVNWTNVGHVFESLSWAPEYNWDRMNGYSFGTWAGDLAYHEGTWYCYQIDYQHGLMVATAKDIKGPWSKPIIMLPKAKVLDDPAVFWDTETRKAI</sequence>
<accession>A0A090W3V8</accession>
<name>A0A090W3V8_9FLAO</name>
<keyword evidence="3 4" id="KW-0326">Glycosidase</keyword>
<reference evidence="4 5" key="1">
    <citation type="journal article" date="2014" name="Genome Announc.">
        <title>Draft Genome Sequence of Marine Flavobacterium Jejuia pallidilutea Strain 11shimoA1 and Pigmentation Mutants.</title>
        <authorList>
            <person name="Takatani N."/>
            <person name="Nakanishi M."/>
            <person name="Meirelles P."/>
            <person name="Mino S."/>
            <person name="Suda W."/>
            <person name="Oshima K."/>
            <person name="Hattori M."/>
            <person name="Ohkuma M."/>
            <person name="Hosokawa M."/>
            <person name="Miyashita K."/>
            <person name="Thompson F.L."/>
            <person name="Niwa A."/>
            <person name="Sawabe T."/>
            <person name="Sawabe T."/>
        </authorList>
    </citation>
    <scope>NUCLEOTIDE SEQUENCE [LARGE SCALE GENOMIC DNA]</scope>
    <source>
        <strain evidence="5">JCM19302</strain>
    </source>
</reference>
<dbReference type="PROSITE" id="PS51257">
    <property type="entry name" value="PROKAR_LIPOPROTEIN"/>
    <property type="match status" value="1"/>
</dbReference>
<dbReference type="EC" id="3.2.1.37" evidence="4"/>
<dbReference type="Pfam" id="PF04616">
    <property type="entry name" value="Glyco_hydro_43"/>
    <property type="match status" value="1"/>
</dbReference>
<dbReference type="EMBL" id="BBNS01000008">
    <property type="protein sequence ID" value="GAL70893.1"/>
    <property type="molecule type" value="Genomic_DNA"/>
</dbReference>
<evidence type="ECO:0000313" key="4">
    <source>
        <dbReference type="EMBL" id="GAL70893.1"/>
    </source>
</evidence>
<keyword evidence="2 4" id="KW-0378">Hydrolase</keyword>
<evidence type="ECO:0000256" key="1">
    <source>
        <dbReference type="ARBA" id="ARBA00009865"/>
    </source>
</evidence>
<protein>
    <submittedName>
        <fullName evidence="4">Beta-xylosidase</fullName>
        <ecNumber evidence="4">3.2.1.37</ecNumber>
    </submittedName>
</protein>
<dbReference type="Proteomes" id="UP000029646">
    <property type="component" value="Unassembled WGS sequence"/>
</dbReference>
<gene>
    <name evidence="4" type="ORF">JCM19302_2056</name>
</gene>
<dbReference type="InterPro" id="IPR051795">
    <property type="entry name" value="Glycosyl_Hydrlase_43"/>
</dbReference>
<dbReference type="InterPro" id="IPR006710">
    <property type="entry name" value="Glyco_hydro_43"/>
</dbReference>
<organism evidence="4 5">
    <name type="scientific">Jejuia pallidilutea</name>
    <dbReference type="NCBI Taxonomy" id="504487"/>
    <lineage>
        <taxon>Bacteria</taxon>
        <taxon>Pseudomonadati</taxon>
        <taxon>Bacteroidota</taxon>
        <taxon>Flavobacteriia</taxon>
        <taxon>Flavobacteriales</taxon>
        <taxon>Flavobacteriaceae</taxon>
        <taxon>Jejuia</taxon>
    </lineage>
</organism>
<evidence type="ECO:0000256" key="3">
    <source>
        <dbReference type="ARBA" id="ARBA00023295"/>
    </source>
</evidence>